<feature type="domain" description="Nudix hydrolase" evidence="4">
    <location>
        <begin position="26"/>
        <end position="152"/>
    </location>
</feature>
<dbReference type="InterPro" id="IPR020476">
    <property type="entry name" value="Nudix_hydrolase"/>
</dbReference>
<keyword evidence="6" id="KW-1185">Reference proteome</keyword>
<evidence type="ECO:0000256" key="2">
    <source>
        <dbReference type="ARBA" id="ARBA00022801"/>
    </source>
</evidence>
<dbReference type="PANTHER" id="PTHR43046">
    <property type="entry name" value="GDP-MANNOSE MANNOSYL HYDROLASE"/>
    <property type="match status" value="1"/>
</dbReference>
<dbReference type="Pfam" id="PF00293">
    <property type="entry name" value="NUDIX"/>
    <property type="match status" value="1"/>
</dbReference>
<organism evidence="5 6">
    <name type="scientific">Roseibium porphyridii</name>
    <dbReference type="NCBI Taxonomy" id="2866279"/>
    <lineage>
        <taxon>Bacteria</taxon>
        <taxon>Pseudomonadati</taxon>
        <taxon>Pseudomonadota</taxon>
        <taxon>Alphaproteobacteria</taxon>
        <taxon>Hyphomicrobiales</taxon>
        <taxon>Stappiaceae</taxon>
        <taxon>Roseibium</taxon>
    </lineage>
</organism>
<reference evidence="5 6" key="1">
    <citation type="submission" date="2023-03" db="EMBL/GenBank/DDBJ databases">
        <title>Roseibium porphyridii sp. nov. and Roseibium rhodosorbium sp. nov. isolated from marine algae, Porphyridium cruentum and Rhodosorus marinus, respectively.</title>
        <authorList>
            <person name="Lee M.W."/>
            <person name="Choi B.J."/>
            <person name="Lee J.K."/>
            <person name="Choi D.G."/>
            <person name="Baek J.H."/>
            <person name="Bayburt H."/>
            <person name="Kim J.M."/>
            <person name="Han D.M."/>
            <person name="Kim K.H."/>
            <person name="Jeon C.O."/>
        </authorList>
    </citation>
    <scope>NUCLEOTIDE SEQUENCE [LARGE SCALE GENOMIC DNA]</scope>
    <source>
        <strain evidence="5 6">KMA01</strain>
    </source>
</reference>
<dbReference type="CDD" id="cd04680">
    <property type="entry name" value="NUDIX_Hydrolase"/>
    <property type="match status" value="1"/>
</dbReference>
<comment type="similarity">
    <text evidence="3">Belongs to the Nudix hydrolase family.</text>
</comment>
<evidence type="ECO:0000313" key="6">
    <source>
        <dbReference type="Proteomes" id="UP001209803"/>
    </source>
</evidence>
<dbReference type="Gene3D" id="3.90.79.10">
    <property type="entry name" value="Nucleoside Triphosphate Pyrophosphohydrolase"/>
    <property type="match status" value="1"/>
</dbReference>
<dbReference type="InterPro" id="IPR020084">
    <property type="entry name" value="NUDIX_hydrolase_CS"/>
</dbReference>
<evidence type="ECO:0000256" key="3">
    <source>
        <dbReference type="RuleBase" id="RU003476"/>
    </source>
</evidence>
<evidence type="ECO:0000259" key="4">
    <source>
        <dbReference type="PROSITE" id="PS51462"/>
    </source>
</evidence>
<dbReference type="PROSITE" id="PS51462">
    <property type="entry name" value="NUDIX"/>
    <property type="match status" value="1"/>
</dbReference>
<dbReference type="PRINTS" id="PR00502">
    <property type="entry name" value="NUDIXFAMILY"/>
</dbReference>
<dbReference type="RefSeq" id="WP_265683740.1">
    <property type="nucleotide sequence ID" value="NZ_CP120863.1"/>
</dbReference>
<dbReference type="InterPro" id="IPR015797">
    <property type="entry name" value="NUDIX_hydrolase-like_dom_sf"/>
</dbReference>
<dbReference type="InterPro" id="IPR000086">
    <property type="entry name" value="NUDIX_hydrolase_dom"/>
</dbReference>
<keyword evidence="2 3" id="KW-0378">Hydrolase</keyword>
<dbReference type="EMBL" id="CP120863">
    <property type="protein sequence ID" value="WFE91359.1"/>
    <property type="molecule type" value="Genomic_DNA"/>
</dbReference>
<comment type="cofactor">
    <cofactor evidence="1">
        <name>Mg(2+)</name>
        <dbReference type="ChEBI" id="CHEBI:18420"/>
    </cofactor>
</comment>
<name>A0ABY8F9Z2_9HYPH</name>
<accession>A0ABY8F9Z2</accession>
<evidence type="ECO:0000313" key="5">
    <source>
        <dbReference type="EMBL" id="WFE91359.1"/>
    </source>
</evidence>
<gene>
    <name evidence="5" type="ORF">K1718_08380</name>
</gene>
<dbReference type="SUPFAM" id="SSF55811">
    <property type="entry name" value="Nudix"/>
    <property type="match status" value="1"/>
</dbReference>
<sequence length="161" mass="17712">MLKVLSYLPSNWTKRMIQGLGLVRNPYTLGVRVLVLDAKDRILLVRHSYLEGWYLPGGGVDRGETMVEAACREVLEEAGISTSGEPVLMNVYLNEEATGRDHVGLFLVSEWTEAENYLSPNAEIVEAAFFAPGNLPSGVTSATVRRVEEWLAGEGTAGSRW</sequence>
<proteinExistence type="inferred from homology"/>
<protein>
    <submittedName>
        <fullName evidence="5">NUDIX domain-containing protein</fullName>
    </submittedName>
</protein>
<dbReference type="Proteomes" id="UP001209803">
    <property type="component" value="Chromosome"/>
</dbReference>
<evidence type="ECO:0000256" key="1">
    <source>
        <dbReference type="ARBA" id="ARBA00001946"/>
    </source>
</evidence>
<dbReference type="PANTHER" id="PTHR43046:SF16">
    <property type="entry name" value="ADP-RIBOSE PYROPHOSPHATASE YJHB-RELATED"/>
    <property type="match status" value="1"/>
</dbReference>
<dbReference type="PROSITE" id="PS00893">
    <property type="entry name" value="NUDIX_BOX"/>
    <property type="match status" value="1"/>
</dbReference>